<dbReference type="Proteomes" id="UP000265618">
    <property type="component" value="Unassembled WGS sequence"/>
</dbReference>
<keyword evidence="2" id="KW-1185">Reference proteome</keyword>
<sequence>MQGRRHHPQALRDWFLAGEKHKNQYRRLNADLKRQLNISRSVPQMAPPLDTAPLSKRLLSGLRHVNRGIAECKILLGGPLPPISELRAALLGTETRLVKARSQFGSEYDSLVDLEKALTSEIASHNTAIEALKAVRCI</sequence>
<organism evidence="1 2">
    <name type="scientific">Kipferlia bialata</name>
    <dbReference type="NCBI Taxonomy" id="797122"/>
    <lineage>
        <taxon>Eukaryota</taxon>
        <taxon>Metamonada</taxon>
        <taxon>Carpediemonas-like organisms</taxon>
        <taxon>Kipferlia</taxon>
    </lineage>
</organism>
<evidence type="ECO:0000313" key="1">
    <source>
        <dbReference type="EMBL" id="GCA62947.1"/>
    </source>
</evidence>
<name>A0A391NMK2_9EUKA</name>
<gene>
    <name evidence="1" type="ORF">KIPB_006817</name>
</gene>
<dbReference type="EMBL" id="BDIP01001809">
    <property type="protein sequence ID" value="GCA62947.1"/>
    <property type="molecule type" value="Genomic_DNA"/>
</dbReference>
<comment type="caution">
    <text evidence="1">The sequence shown here is derived from an EMBL/GenBank/DDBJ whole genome shotgun (WGS) entry which is preliminary data.</text>
</comment>
<accession>A0A391NMK2</accession>
<evidence type="ECO:0000313" key="2">
    <source>
        <dbReference type="Proteomes" id="UP000265618"/>
    </source>
</evidence>
<reference evidence="1 2" key="1">
    <citation type="journal article" date="2018" name="PLoS ONE">
        <title>The draft genome of Kipferlia bialata reveals reductive genome evolution in fornicate parasites.</title>
        <authorList>
            <person name="Tanifuji G."/>
            <person name="Takabayashi S."/>
            <person name="Kume K."/>
            <person name="Takagi M."/>
            <person name="Nakayama T."/>
            <person name="Kamikawa R."/>
            <person name="Inagaki Y."/>
            <person name="Hashimoto T."/>
        </authorList>
    </citation>
    <scope>NUCLEOTIDE SEQUENCE [LARGE SCALE GENOMIC DNA]</scope>
    <source>
        <strain evidence="1">NY0173</strain>
    </source>
</reference>
<proteinExistence type="predicted"/>
<dbReference type="AlphaFoldDB" id="A0A391NMK2"/>
<protein>
    <submittedName>
        <fullName evidence="1">Uncharacterized protein</fullName>
    </submittedName>
</protein>